<organism evidence="1">
    <name type="scientific">viral metagenome</name>
    <dbReference type="NCBI Taxonomy" id="1070528"/>
    <lineage>
        <taxon>unclassified sequences</taxon>
        <taxon>metagenomes</taxon>
        <taxon>organismal metagenomes</taxon>
    </lineage>
</organism>
<name>A0A6C0DXQ9_9ZZZZ</name>
<dbReference type="AlphaFoldDB" id="A0A6C0DXQ9"/>
<accession>A0A6C0DXQ9</accession>
<sequence>MNGFPIRHGLNNGVLYAPNAMPLKDLTSNNESGFSMNRKLFQKSYMPRMYAPMGSVVVQRHSPAIRNGFIIDGPKSTLQKKWIGGNRDASSIVENRRKESTGESITAPGKQSFKNVAGNTDRIDALARVRGGGSRVPKKVSQRNVVGSTYDVFSR</sequence>
<proteinExistence type="predicted"/>
<reference evidence="1" key="1">
    <citation type="journal article" date="2020" name="Nature">
        <title>Giant virus diversity and host interactions through global metagenomics.</title>
        <authorList>
            <person name="Schulz F."/>
            <person name="Roux S."/>
            <person name="Paez-Espino D."/>
            <person name="Jungbluth S."/>
            <person name="Walsh D.A."/>
            <person name="Denef V.J."/>
            <person name="McMahon K.D."/>
            <person name="Konstantinidis K.T."/>
            <person name="Eloe-Fadrosh E.A."/>
            <person name="Kyrpides N.C."/>
            <person name="Woyke T."/>
        </authorList>
    </citation>
    <scope>NUCLEOTIDE SEQUENCE</scope>
    <source>
        <strain evidence="1">GVMAG-M-3300023174-92</strain>
    </source>
</reference>
<protein>
    <submittedName>
        <fullName evidence="1">Uncharacterized protein</fullName>
    </submittedName>
</protein>
<dbReference type="EMBL" id="MN739688">
    <property type="protein sequence ID" value="QHT21242.1"/>
    <property type="molecule type" value="Genomic_DNA"/>
</dbReference>
<evidence type="ECO:0000313" key="1">
    <source>
        <dbReference type="EMBL" id="QHT21242.1"/>
    </source>
</evidence>